<dbReference type="RefSeq" id="WP_153940539.1">
    <property type="nucleotide sequence ID" value="NZ_CP045571.1"/>
</dbReference>
<evidence type="ECO:0000256" key="1">
    <source>
        <dbReference type="SAM" id="SignalP"/>
    </source>
</evidence>
<dbReference type="AlphaFoldDB" id="A0A5P9XPM5"/>
<dbReference type="GeneID" id="60695857"/>
<gene>
    <name evidence="2" type="ORF">GCD22_01497</name>
</gene>
<name>A0A5P9XPM5_ACITH</name>
<evidence type="ECO:0000313" key="2">
    <source>
        <dbReference type="EMBL" id="QFX95852.1"/>
    </source>
</evidence>
<sequence length="98" mass="10245">MSNTSNIVLTFAFASLAFCAISVPAMADTSVPTPAKVVTKAHTHVSTKAPTAAPTHPKLAKPTLGETMSQYAPSCVNNQYSQKCKAAWAALHAEAQKS</sequence>
<organism evidence="2 3">
    <name type="scientific">Acidithiobacillus thiooxidans ATCC 19377</name>
    <dbReference type="NCBI Taxonomy" id="637390"/>
    <lineage>
        <taxon>Bacteria</taxon>
        <taxon>Pseudomonadati</taxon>
        <taxon>Pseudomonadota</taxon>
        <taxon>Acidithiobacillia</taxon>
        <taxon>Acidithiobacillales</taxon>
        <taxon>Acidithiobacillaceae</taxon>
        <taxon>Acidithiobacillus</taxon>
    </lineage>
</organism>
<accession>A0A5P9XPM5</accession>
<dbReference type="Proteomes" id="UP000363590">
    <property type="component" value="Chromosome"/>
</dbReference>
<dbReference type="EMBL" id="CP045571">
    <property type="protein sequence ID" value="QFX95852.1"/>
    <property type="molecule type" value="Genomic_DNA"/>
</dbReference>
<reference evidence="2 3" key="1">
    <citation type="submission" date="2019-10" db="EMBL/GenBank/DDBJ databases">
        <authorList>
            <person name="Wang R."/>
        </authorList>
    </citation>
    <scope>NUCLEOTIDE SEQUENCE [LARGE SCALE GENOMIC DNA]</scope>
    <source>
        <strain evidence="2 3">ATCC 19377</strain>
    </source>
</reference>
<proteinExistence type="predicted"/>
<evidence type="ECO:0000313" key="3">
    <source>
        <dbReference type="Proteomes" id="UP000363590"/>
    </source>
</evidence>
<dbReference type="KEGG" id="atx:GCD22_01497"/>
<protein>
    <submittedName>
        <fullName evidence="2">Uncharacterized protein</fullName>
    </submittedName>
</protein>
<feature type="chain" id="PRO_5024402563" evidence="1">
    <location>
        <begin position="28"/>
        <end position="98"/>
    </location>
</feature>
<keyword evidence="1" id="KW-0732">Signal</keyword>
<feature type="signal peptide" evidence="1">
    <location>
        <begin position="1"/>
        <end position="27"/>
    </location>
</feature>